<feature type="domain" description="PPIase cyclophilin-type" evidence="2">
    <location>
        <begin position="1"/>
        <end position="65"/>
    </location>
</feature>
<comment type="function">
    <text evidence="1">PPIases accelerate the folding of proteins. It catalyzes the cis-trans isomerization of proline imidic peptide bonds in oligopeptides.</text>
</comment>
<dbReference type="EMBL" id="ADBV01004164">
    <property type="protein sequence ID" value="EJW80830.1"/>
    <property type="molecule type" value="Genomic_DNA"/>
</dbReference>
<evidence type="ECO:0000313" key="3">
    <source>
        <dbReference type="EMBL" id="EJW80830.1"/>
    </source>
</evidence>
<dbReference type="SUPFAM" id="SSF50891">
    <property type="entry name" value="Cyclophilin-like"/>
    <property type="match status" value="1"/>
</dbReference>
<dbReference type="GO" id="GO:0000209">
    <property type="term" value="P:protein polyubiquitination"/>
    <property type="evidence" value="ECO:0007669"/>
    <property type="project" value="TreeGrafter"/>
</dbReference>
<dbReference type="GO" id="GO:0071013">
    <property type="term" value="C:catalytic step 2 spliceosome"/>
    <property type="evidence" value="ECO:0007669"/>
    <property type="project" value="TreeGrafter"/>
</dbReference>
<evidence type="ECO:0000259" key="2">
    <source>
        <dbReference type="PROSITE" id="PS50072"/>
    </source>
</evidence>
<comment type="similarity">
    <text evidence="1">Belongs to the cyclophilin-type PPIase family.</text>
</comment>
<dbReference type="InterPro" id="IPR002130">
    <property type="entry name" value="Cyclophilin-type_PPIase_dom"/>
</dbReference>
<comment type="caution">
    <text evidence="3">The sequence shown here is derived from an EMBL/GenBank/DDBJ whole genome shotgun (WGS) entry which is preliminary data.</text>
</comment>
<gene>
    <name evidence="3" type="ORF">WUBG_08262</name>
</gene>
<keyword evidence="1" id="KW-0697">Rotamase</keyword>
<dbReference type="EC" id="5.2.1.8" evidence="1"/>
<dbReference type="GO" id="GO:0003755">
    <property type="term" value="F:peptidyl-prolyl cis-trans isomerase activity"/>
    <property type="evidence" value="ECO:0007669"/>
    <property type="project" value="UniProtKB-UniRule"/>
</dbReference>
<keyword evidence="1" id="KW-0413">Isomerase</keyword>
<dbReference type="AlphaFoldDB" id="J9B1P4"/>
<dbReference type="GO" id="GO:0061630">
    <property type="term" value="F:ubiquitin protein ligase activity"/>
    <property type="evidence" value="ECO:0007669"/>
    <property type="project" value="TreeGrafter"/>
</dbReference>
<dbReference type="PRINTS" id="PR00153">
    <property type="entry name" value="CSAPPISMRASE"/>
</dbReference>
<dbReference type="Proteomes" id="UP000004810">
    <property type="component" value="Unassembled WGS sequence"/>
</dbReference>
<comment type="catalytic activity">
    <reaction evidence="1">
        <text>[protein]-peptidylproline (omega=180) = [protein]-peptidylproline (omega=0)</text>
        <dbReference type="Rhea" id="RHEA:16237"/>
        <dbReference type="Rhea" id="RHEA-COMP:10747"/>
        <dbReference type="Rhea" id="RHEA-COMP:10748"/>
        <dbReference type="ChEBI" id="CHEBI:83833"/>
        <dbReference type="ChEBI" id="CHEBI:83834"/>
        <dbReference type="EC" id="5.2.1.8"/>
    </reaction>
</comment>
<evidence type="ECO:0000256" key="1">
    <source>
        <dbReference type="RuleBase" id="RU363019"/>
    </source>
</evidence>
<proteinExistence type="inferred from homology"/>
<dbReference type="PROSITE" id="PS50072">
    <property type="entry name" value="CSA_PPIASE_2"/>
    <property type="match status" value="1"/>
</dbReference>
<evidence type="ECO:0000313" key="4">
    <source>
        <dbReference type="Proteomes" id="UP000004810"/>
    </source>
</evidence>
<reference evidence="4" key="1">
    <citation type="submission" date="2012-08" db="EMBL/GenBank/DDBJ databases">
        <title>The Genome Sequence of Wuchereria bancrofti.</title>
        <authorList>
            <person name="Nutman T.B."/>
            <person name="Fink D.L."/>
            <person name="Russ C."/>
            <person name="Young S."/>
            <person name="Zeng Q."/>
            <person name="Koehrsen M."/>
            <person name="Alvarado L."/>
            <person name="Berlin A."/>
            <person name="Chapman S.B."/>
            <person name="Chen Z."/>
            <person name="Freedman E."/>
            <person name="Gellesch M."/>
            <person name="Goldberg J."/>
            <person name="Griggs A."/>
            <person name="Gujja S."/>
            <person name="Heilman E.R."/>
            <person name="Heiman D."/>
            <person name="Hepburn T."/>
            <person name="Howarth C."/>
            <person name="Jen D."/>
            <person name="Larson L."/>
            <person name="Lewis B."/>
            <person name="Mehta T."/>
            <person name="Park D."/>
            <person name="Pearson M."/>
            <person name="Roberts A."/>
            <person name="Saif S."/>
            <person name="Shea T."/>
            <person name="Shenoy N."/>
            <person name="Sisk P."/>
            <person name="Stolte C."/>
            <person name="Sykes S."/>
            <person name="Walk T."/>
            <person name="White J."/>
            <person name="Yandava C."/>
            <person name="Haas B."/>
            <person name="Henn M.R."/>
            <person name="Nusbaum C."/>
            <person name="Birren B."/>
        </authorList>
    </citation>
    <scope>NUCLEOTIDE SEQUENCE [LARGE SCALE GENOMIC DNA]</scope>
    <source>
        <strain evidence="4">NA</strain>
    </source>
</reference>
<sequence length="157" mass="17290">MANQGTDTNKSQFFITFRSCSYLDGKHSIFGRVVGGTGTLAAIERVETDEGSRPIADVFFLNSEIFVDPFEEAEAAVAKERENIRLAKTNQESEMTVSEPTIAAQIPKPKEYGTGVGKYINLPELVVATKRMADVTEFGIAKKTVKPNQIFGDFSSW</sequence>
<accession>J9B1P4</accession>
<name>J9B1P4_WUCBA</name>
<dbReference type="InterPro" id="IPR029000">
    <property type="entry name" value="Cyclophilin-like_dom_sf"/>
</dbReference>
<dbReference type="Gene3D" id="2.40.100.10">
    <property type="entry name" value="Cyclophilin-like"/>
    <property type="match status" value="1"/>
</dbReference>
<dbReference type="InterPro" id="IPR044666">
    <property type="entry name" value="Cyclophilin_A-like"/>
</dbReference>
<protein>
    <recommendedName>
        <fullName evidence="1">Peptidyl-prolyl cis-trans isomerase</fullName>
        <shortName evidence="1">PPIase</shortName>
        <ecNumber evidence="1">5.2.1.8</ecNumber>
    </recommendedName>
</protein>
<organism evidence="3 4">
    <name type="scientific">Wuchereria bancrofti</name>
    <dbReference type="NCBI Taxonomy" id="6293"/>
    <lineage>
        <taxon>Eukaryota</taxon>
        <taxon>Metazoa</taxon>
        <taxon>Ecdysozoa</taxon>
        <taxon>Nematoda</taxon>
        <taxon>Chromadorea</taxon>
        <taxon>Rhabditida</taxon>
        <taxon>Spirurina</taxon>
        <taxon>Spiruromorpha</taxon>
        <taxon>Filarioidea</taxon>
        <taxon>Onchocercidae</taxon>
        <taxon>Wuchereria</taxon>
    </lineage>
</organism>
<dbReference type="PANTHER" id="PTHR45625:SF1">
    <property type="entry name" value="RING-TYPE E3 UBIQUITIN-PROTEIN LIGASE PPIL2"/>
    <property type="match status" value="1"/>
</dbReference>
<dbReference type="PANTHER" id="PTHR45625">
    <property type="entry name" value="PEPTIDYL-PROLYL CIS-TRANS ISOMERASE-RELATED"/>
    <property type="match status" value="1"/>
</dbReference>
<dbReference type="Pfam" id="PF00160">
    <property type="entry name" value="Pro_isomerase"/>
    <property type="match status" value="1"/>
</dbReference>